<keyword evidence="2" id="KW-0472">Membrane</keyword>
<keyword evidence="2" id="KW-0812">Transmembrane</keyword>
<feature type="compositionally biased region" description="Basic and acidic residues" evidence="1">
    <location>
        <begin position="323"/>
        <end position="334"/>
    </location>
</feature>
<evidence type="ECO:0000313" key="4">
    <source>
        <dbReference type="Proteomes" id="UP000236311"/>
    </source>
</evidence>
<proteinExistence type="predicted"/>
<feature type="transmembrane region" description="Helical" evidence="2">
    <location>
        <begin position="189"/>
        <end position="207"/>
    </location>
</feature>
<feature type="transmembrane region" description="Helical" evidence="2">
    <location>
        <begin position="82"/>
        <end position="104"/>
    </location>
</feature>
<organism evidence="3 4">
    <name type="scientific">Acetatifactor muris</name>
    <dbReference type="NCBI Taxonomy" id="879566"/>
    <lineage>
        <taxon>Bacteria</taxon>
        <taxon>Bacillati</taxon>
        <taxon>Bacillota</taxon>
        <taxon>Clostridia</taxon>
        <taxon>Lachnospirales</taxon>
        <taxon>Lachnospiraceae</taxon>
        <taxon>Acetatifactor</taxon>
    </lineage>
</organism>
<accession>A0A2K4ZKH2</accession>
<sequence>MTVLLEFRERLKLIYSKYEVFILPLAKLFLAFVTFTTLNGRMGYMTRIDDLRIVLIAALACSFLPVGMLVLFATVFSLMHMYALSMEVALVGLCMYLVMYLLYFRFSPKDSLVVVLTPLLCAFKIPYVIPLAVGLLCGPSSVVSVGCGVAVFYLFQIVTDSAQNIRTMGDEDALAKVRMMVESILANKAMLVVIAAFAITVLVVYLIRRMSVNYAWTIAMIAGAMTEVVVLLIGDLLYDVNISLGGVLLGSLLALAVAKVIEFFRFCVDYSRTEKVQFEDDEYYYYVKAIPKMTVTVPSKTVKKINTQNVQRAGSGRSSTSRSEGETVGRRVTMEKTTGGKRGNPARQAQRPQNYRGERRNGRSVTIGSTYENGAGNRVGSQAENVQNEDEEWL</sequence>
<evidence type="ECO:0000313" key="3">
    <source>
        <dbReference type="EMBL" id="SOY30896.1"/>
    </source>
</evidence>
<reference evidence="3 4" key="1">
    <citation type="submission" date="2018-01" db="EMBL/GenBank/DDBJ databases">
        <authorList>
            <person name="Gaut B.S."/>
            <person name="Morton B.R."/>
            <person name="Clegg M.T."/>
            <person name="Duvall M.R."/>
        </authorList>
    </citation>
    <scope>NUCLEOTIDE SEQUENCE [LARGE SCALE GENOMIC DNA]</scope>
    <source>
        <strain evidence="3">GP69</strain>
    </source>
</reference>
<feature type="transmembrane region" description="Helical" evidence="2">
    <location>
        <begin position="214"/>
        <end position="234"/>
    </location>
</feature>
<dbReference type="Proteomes" id="UP000236311">
    <property type="component" value="Unassembled WGS sequence"/>
</dbReference>
<feature type="compositionally biased region" description="Polar residues" evidence="1">
    <location>
        <begin position="363"/>
        <end position="372"/>
    </location>
</feature>
<dbReference type="AlphaFoldDB" id="A0A2K4ZKH2"/>
<feature type="region of interest" description="Disordered" evidence="1">
    <location>
        <begin position="306"/>
        <end position="394"/>
    </location>
</feature>
<dbReference type="EMBL" id="OFSM01000020">
    <property type="protein sequence ID" value="SOY30896.1"/>
    <property type="molecule type" value="Genomic_DNA"/>
</dbReference>
<feature type="transmembrane region" description="Helical" evidence="2">
    <location>
        <begin position="125"/>
        <end position="155"/>
    </location>
</feature>
<protein>
    <submittedName>
        <fullName evidence="3">Uncharacterized protein</fullName>
    </submittedName>
</protein>
<keyword evidence="4" id="KW-1185">Reference proteome</keyword>
<name>A0A2K4ZKH2_9FIRM</name>
<evidence type="ECO:0000256" key="2">
    <source>
        <dbReference type="SAM" id="Phobius"/>
    </source>
</evidence>
<feature type="transmembrane region" description="Helical" evidence="2">
    <location>
        <begin position="20"/>
        <end position="39"/>
    </location>
</feature>
<feature type="transmembrane region" description="Helical" evidence="2">
    <location>
        <begin position="51"/>
        <end position="76"/>
    </location>
</feature>
<feature type="transmembrane region" description="Helical" evidence="2">
    <location>
        <begin position="240"/>
        <end position="261"/>
    </location>
</feature>
<gene>
    <name evidence="3" type="ORF">AMURIS_03630</name>
</gene>
<keyword evidence="2" id="KW-1133">Transmembrane helix</keyword>
<dbReference type="RefSeq" id="WP_207656174.1">
    <property type="nucleotide sequence ID" value="NZ_CANRXC010000009.1"/>
</dbReference>
<evidence type="ECO:0000256" key="1">
    <source>
        <dbReference type="SAM" id="MobiDB-lite"/>
    </source>
</evidence>